<dbReference type="AlphaFoldDB" id="A0A078AQE3"/>
<keyword evidence="4" id="KW-1133">Transmembrane helix</keyword>
<evidence type="ECO:0000256" key="3">
    <source>
        <dbReference type="SAM" id="MobiDB-lite"/>
    </source>
</evidence>
<dbReference type="Pfam" id="PF13639">
    <property type="entry name" value="zf-RING_2"/>
    <property type="match status" value="1"/>
</dbReference>
<proteinExistence type="predicted"/>
<feature type="coiled-coil region" evidence="2">
    <location>
        <begin position="35"/>
        <end position="62"/>
    </location>
</feature>
<feature type="transmembrane region" description="Helical" evidence="4">
    <location>
        <begin position="84"/>
        <end position="104"/>
    </location>
</feature>
<keyword evidence="1" id="KW-0862">Zinc</keyword>
<protein>
    <submittedName>
        <fullName evidence="6">Pinus taeda anonymous locus 2_4925_01 genomic sequence</fullName>
    </submittedName>
</protein>
<accession>A0A078AQE3</accession>
<name>A0A078AQE3_STYLE</name>
<dbReference type="CDD" id="cd16454">
    <property type="entry name" value="RING-H2_PA-TM-RING"/>
    <property type="match status" value="1"/>
</dbReference>
<feature type="compositionally biased region" description="Low complexity" evidence="3">
    <location>
        <begin position="362"/>
        <end position="378"/>
    </location>
</feature>
<dbReference type="SUPFAM" id="SSF57850">
    <property type="entry name" value="RING/U-box"/>
    <property type="match status" value="1"/>
</dbReference>
<dbReference type="GO" id="GO:0008270">
    <property type="term" value="F:zinc ion binding"/>
    <property type="evidence" value="ECO:0007669"/>
    <property type="project" value="UniProtKB-KW"/>
</dbReference>
<organism evidence="6 7">
    <name type="scientific">Stylonychia lemnae</name>
    <name type="common">Ciliate</name>
    <dbReference type="NCBI Taxonomy" id="5949"/>
    <lineage>
        <taxon>Eukaryota</taxon>
        <taxon>Sar</taxon>
        <taxon>Alveolata</taxon>
        <taxon>Ciliophora</taxon>
        <taxon>Intramacronucleata</taxon>
        <taxon>Spirotrichea</taxon>
        <taxon>Stichotrichia</taxon>
        <taxon>Sporadotrichida</taxon>
        <taxon>Oxytrichidae</taxon>
        <taxon>Stylonychinae</taxon>
        <taxon>Stylonychia</taxon>
    </lineage>
</organism>
<feature type="transmembrane region" description="Helical" evidence="4">
    <location>
        <begin position="162"/>
        <end position="185"/>
    </location>
</feature>
<dbReference type="PANTHER" id="PTHR45676:SF41">
    <property type="entry name" value="RING-H2 FINGER PROTEIN ATL66"/>
    <property type="match status" value="1"/>
</dbReference>
<keyword evidence="1" id="KW-0479">Metal-binding</keyword>
<evidence type="ECO:0000256" key="1">
    <source>
        <dbReference type="PROSITE-ProRule" id="PRU00175"/>
    </source>
</evidence>
<dbReference type="Gene3D" id="3.30.40.10">
    <property type="entry name" value="Zinc/RING finger domain, C3HC4 (zinc finger)"/>
    <property type="match status" value="1"/>
</dbReference>
<feature type="region of interest" description="Disordered" evidence="3">
    <location>
        <begin position="351"/>
        <end position="378"/>
    </location>
</feature>
<keyword evidence="7" id="KW-1185">Reference proteome</keyword>
<sequence>MFVDLSRRGRAQVIQENYQPSINARESIDSQRDLLNLEENKANDISESAEEVEQRIQQAAQNRARRGIPADAHEITSQEQSQEIWRLVFCILFDLIGVFISVNIEFFNDESCEMPIKFWFLVYGIMSIISALYNAAYIREIMKLYIAKSSESFSFLIDMQSILLKLIQIIMLTILILICCPLMLFCGYFRNNRPQAADSGIIKNLNKQTFEDFLAFKRFLRIQRNSKRNASVVQSSSSSDIIARNSNVNIDSQPLLQEENNATISPENPYLNIQNDEESDLTCAICLDEFQQGQEVVPLPCKNHSFHLDCIETWLKKNSNCPVCRFKVTKQSLQELKKEIASVQKSIKEQKRLSIKAKPSDDSINTSRSSSKSKSIFK</sequence>
<evidence type="ECO:0000256" key="2">
    <source>
        <dbReference type="SAM" id="Coils"/>
    </source>
</evidence>
<dbReference type="Proteomes" id="UP000039865">
    <property type="component" value="Unassembled WGS sequence"/>
</dbReference>
<evidence type="ECO:0000313" key="7">
    <source>
        <dbReference type="Proteomes" id="UP000039865"/>
    </source>
</evidence>
<evidence type="ECO:0000259" key="5">
    <source>
        <dbReference type="PROSITE" id="PS50089"/>
    </source>
</evidence>
<evidence type="ECO:0000256" key="4">
    <source>
        <dbReference type="SAM" id="Phobius"/>
    </source>
</evidence>
<keyword evidence="2" id="KW-0175">Coiled coil</keyword>
<dbReference type="EMBL" id="CCKQ01011875">
    <property type="protein sequence ID" value="CDW83467.1"/>
    <property type="molecule type" value="Genomic_DNA"/>
</dbReference>
<keyword evidence="4" id="KW-0472">Membrane</keyword>
<dbReference type="InParanoid" id="A0A078AQE3"/>
<feature type="transmembrane region" description="Helical" evidence="4">
    <location>
        <begin position="116"/>
        <end position="138"/>
    </location>
</feature>
<dbReference type="OrthoDB" id="313522at2759"/>
<gene>
    <name evidence="6" type="primary">Contig3330.g3562</name>
    <name evidence="6" type="ORF">STYLEM_12514</name>
</gene>
<dbReference type="PROSITE" id="PS50089">
    <property type="entry name" value="ZF_RING_2"/>
    <property type="match status" value="1"/>
</dbReference>
<reference evidence="6 7" key="1">
    <citation type="submission" date="2014-06" db="EMBL/GenBank/DDBJ databases">
        <authorList>
            <person name="Swart Estienne"/>
        </authorList>
    </citation>
    <scope>NUCLEOTIDE SEQUENCE [LARGE SCALE GENOMIC DNA]</scope>
    <source>
        <strain evidence="6 7">130c</strain>
    </source>
</reference>
<dbReference type="InterPro" id="IPR001841">
    <property type="entry name" value="Znf_RING"/>
</dbReference>
<feature type="domain" description="RING-type" evidence="5">
    <location>
        <begin position="283"/>
        <end position="325"/>
    </location>
</feature>
<evidence type="ECO:0000313" key="6">
    <source>
        <dbReference type="EMBL" id="CDW83467.1"/>
    </source>
</evidence>
<dbReference type="SMART" id="SM00184">
    <property type="entry name" value="RING"/>
    <property type="match status" value="1"/>
</dbReference>
<keyword evidence="4" id="KW-0812">Transmembrane</keyword>
<dbReference type="PANTHER" id="PTHR45676">
    <property type="entry name" value="RING-H2 FINGER PROTEIN ATL51-RELATED"/>
    <property type="match status" value="1"/>
</dbReference>
<keyword evidence="1" id="KW-0863">Zinc-finger</keyword>
<dbReference type="InterPro" id="IPR013083">
    <property type="entry name" value="Znf_RING/FYVE/PHD"/>
</dbReference>